<evidence type="ECO:0000313" key="7">
    <source>
        <dbReference type="EMBL" id="BBY83129.1"/>
    </source>
</evidence>
<feature type="transmembrane region" description="Helical" evidence="6">
    <location>
        <begin position="7"/>
        <end position="27"/>
    </location>
</feature>
<dbReference type="GO" id="GO:0005886">
    <property type="term" value="C:plasma membrane"/>
    <property type="evidence" value="ECO:0007669"/>
    <property type="project" value="UniProtKB-SubCell"/>
</dbReference>
<keyword evidence="8" id="KW-1185">Reference proteome</keyword>
<feature type="transmembrane region" description="Helical" evidence="6">
    <location>
        <begin position="68"/>
        <end position="87"/>
    </location>
</feature>
<evidence type="ECO:0000313" key="8">
    <source>
        <dbReference type="Proteomes" id="UP000467252"/>
    </source>
</evidence>
<name>A0A7I7URE1_MYCPV</name>
<reference evidence="7 8" key="1">
    <citation type="journal article" date="2019" name="Emerg. Microbes Infect.">
        <title>Comprehensive subspecies identification of 175 nontuberculous mycobacteria species based on 7547 genomic profiles.</title>
        <authorList>
            <person name="Matsumoto Y."/>
            <person name="Kinjo T."/>
            <person name="Motooka D."/>
            <person name="Nabeya D."/>
            <person name="Jung N."/>
            <person name="Uechi K."/>
            <person name="Horii T."/>
            <person name="Iida T."/>
            <person name="Fujita J."/>
            <person name="Nakamura S."/>
        </authorList>
    </citation>
    <scope>NUCLEOTIDE SEQUENCE [LARGE SCALE GENOMIC DNA]</scope>
    <source>
        <strain evidence="7 8">JCM 6370</strain>
    </source>
</reference>
<keyword evidence="5 6" id="KW-0472">Membrane</keyword>
<dbReference type="Pfam" id="PF03626">
    <property type="entry name" value="COX4_pro"/>
    <property type="match status" value="1"/>
</dbReference>
<dbReference type="RefSeq" id="WP_163903729.1">
    <property type="nucleotide sequence ID" value="NZ_AP022599.1"/>
</dbReference>
<proteinExistence type="predicted"/>
<dbReference type="Proteomes" id="UP000467252">
    <property type="component" value="Chromosome"/>
</dbReference>
<evidence type="ECO:0000256" key="2">
    <source>
        <dbReference type="ARBA" id="ARBA00022475"/>
    </source>
</evidence>
<comment type="subcellular location">
    <subcellularLocation>
        <location evidence="1">Cell membrane</location>
        <topology evidence="1">Multi-pass membrane protein</topology>
    </subcellularLocation>
</comment>
<evidence type="ECO:0000256" key="5">
    <source>
        <dbReference type="ARBA" id="ARBA00023136"/>
    </source>
</evidence>
<evidence type="ECO:0000256" key="6">
    <source>
        <dbReference type="SAM" id="Phobius"/>
    </source>
</evidence>
<evidence type="ECO:0008006" key="9">
    <source>
        <dbReference type="Google" id="ProtNLM"/>
    </source>
</evidence>
<feature type="transmembrane region" description="Helical" evidence="6">
    <location>
        <begin position="33"/>
        <end position="56"/>
    </location>
</feature>
<gene>
    <name evidence="7" type="ORF">MPUL_42870</name>
</gene>
<accession>A0A7I7URE1</accession>
<dbReference type="AlphaFoldDB" id="A0A7I7URE1"/>
<dbReference type="EMBL" id="AP022599">
    <property type="protein sequence ID" value="BBY83129.1"/>
    <property type="molecule type" value="Genomic_DNA"/>
</dbReference>
<keyword evidence="2" id="KW-1003">Cell membrane</keyword>
<evidence type="ECO:0000256" key="3">
    <source>
        <dbReference type="ARBA" id="ARBA00022692"/>
    </source>
</evidence>
<keyword evidence="4 6" id="KW-1133">Transmembrane helix</keyword>
<dbReference type="InterPro" id="IPR005171">
    <property type="entry name" value="Cyt_c_oxidase_su4_prok"/>
</dbReference>
<sequence>MNTALRWTLTSWLGLVGLTVISWWLGLEHGADGMWFIAALMVLAFAKVFLVGYTFMEVRTAPPILHQIFAWWCGAACAVVIGAAAVFS</sequence>
<keyword evidence="3 6" id="KW-0812">Transmembrane</keyword>
<protein>
    <recommendedName>
        <fullName evidence="9">Prokaryotic cytochrome C oxidase subunit IV family protein</fullName>
    </recommendedName>
</protein>
<evidence type="ECO:0000256" key="1">
    <source>
        <dbReference type="ARBA" id="ARBA00004651"/>
    </source>
</evidence>
<evidence type="ECO:0000256" key="4">
    <source>
        <dbReference type="ARBA" id="ARBA00022989"/>
    </source>
</evidence>
<organism evidence="7 8">
    <name type="scientific">Mycolicibacterium pulveris</name>
    <name type="common">Mycobacterium pulveris</name>
    <dbReference type="NCBI Taxonomy" id="36813"/>
    <lineage>
        <taxon>Bacteria</taxon>
        <taxon>Bacillati</taxon>
        <taxon>Actinomycetota</taxon>
        <taxon>Actinomycetes</taxon>
        <taxon>Mycobacteriales</taxon>
        <taxon>Mycobacteriaceae</taxon>
        <taxon>Mycolicibacterium</taxon>
    </lineage>
</organism>